<comment type="caution">
    <text evidence="2">The sequence shown here is derived from an EMBL/GenBank/DDBJ whole genome shotgun (WGS) entry which is preliminary data.</text>
</comment>
<organism evidence="2 3">
    <name type="scientific">Clostridium ganghwense</name>
    <dbReference type="NCBI Taxonomy" id="312089"/>
    <lineage>
        <taxon>Bacteria</taxon>
        <taxon>Bacillati</taxon>
        <taxon>Bacillota</taxon>
        <taxon>Clostridia</taxon>
        <taxon>Eubacteriales</taxon>
        <taxon>Clostridiaceae</taxon>
        <taxon>Clostridium</taxon>
    </lineage>
</organism>
<dbReference type="InterPro" id="IPR009078">
    <property type="entry name" value="Ferritin-like_SF"/>
</dbReference>
<dbReference type="Gene3D" id="1.20.1260.10">
    <property type="match status" value="2"/>
</dbReference>
<gene>
    <name evidence="2" type="ORF">OXH55_09425</name>
</gene>
<dbReference type="Pfam" id="PF02915">
    <property type="entry name" value="Rubrerythrin"/>
    <property type="match status" value="1"/>
</dbReference>
<dbReference type="Proteomes" id="UP001079657">
    <property type="component" value="Unassembled WGS sequence"/>
</dbReference>
<name>A0ABT4CP67_9CLOT</name>
<protein>
    <submittedName>
        <fullName evidence="2">Ferritin family protein</fullName>
    </submittedName>
</protein>
<dbReference type="RefSeq" id="WP_268049695.1">
    <property type="nucleotide sequence ID" value="NZ_JAPQES010000003.1"/>
</dbReference>
<evidence type="ECO:0000259" key="1">
    <source>
        <dbReference type="Pfam" id="PF02915"/>
    </source>
</evidence>
<reference evidence="2" key="1">
    <citation type="submission" date="2022-12" db="EMBL/GenBank/DDBJ databases">
        <authorList>
            <person name="Wang J."/>
        </authorList>
    </citation>
    <scope>NUCLEOTIDE SEQUENCE</scope>
    <source>
        <strain evidence="2">HY-42-06</strain>
    </source>
</reference>
<evidence type="ECO:0000313" key="3">
    <source>
        <dbReference type="Proteomes" id="UP001079657"/>
    </source>
</evidence>
<dbReference type="InterPro" id="IPR012347">
    <property type="entry name" value="Ferritin-like"/>
</dbReference>
<keyword evidence="3" id="KW-1185">Reference proteome</keyword>
<feature type="domain" description="Rubrerythrin diiron-binding" evidence="1">
    <location>
        <begin position="67"/>
        <end position="180"/>
    </location>
</feature>
<proteinExistence type="predicted"/>
<dbReference type="InterPro" id="IPR003251">
    <property type="entry name" value="Rr_diiron-bd_dom"/>
</dbReference>
<dbReference type="CDD" id="cd01045">
    <property type="entry name" value="Ferritin_like_AB"/>
    <property type="match status" value="1"/>
</dbReference>
<accession>A0ABT4CP67</accession>
<dbReference type="SUPFAM" id="SSF47240">
    <property type="entry name" value="Ferritin-like"/>
    <property type="match status" value="1"/>
</dbReference>
<evidence type="ECO:0000313" key="2">
    <source>
        <dbReference type="EMBL" id="MCY6370850.1"/>
    </source>
</evidence>
<sequence length="187" mass="21901">MSMLKCVICGMNVNEKNFNLNSYAFIDGNKKSYIRYCPFCGVNEIYLQEDGKVYSVDVNTLDSNTIKILDHAMKLEVFNGDFYVEASKLVKNENLKKEFLDLSRIEYMHANVHKRLGGFKELSELHKPDYTKYKKDEEFLEIAKKREEHAVAFYNKYSKVVYSEIVRKTLNALSEVEKEHIILIETK</sequence>
<dbReference type="EMBL" id="JAPQES010000003">
    <property type="protein sequence ID" value="MCY6370850.1"/>
    <property type="molecule type" value="Genomic_DNA"/>
</dbReference>